<sequence>MDNAYAAAPPKKNRGCLYGCLAVLALFVLLIVGAIVAVGWFWNRQVEAYSSPEPLDLPTVEIDQQELQQLRKRVDRFSESPDDDGPAPTEKLVLSAKEINALISNNKRLSGHVFVEIENDELTGKVSLPVDDTPLKELPGLEGRYLNAEVTFDISLQDDQLEVNLRAVTVNGERLPSSIEQPLITSNLAEDINKDPETAKFFRQFKSITIEGDRVILIRKPVEEITDEASEETPDEATEETPSEATEETPSEATEETPSEAAEETPDEAAEETPSEAGAL</sequence>
<keyword evidence="2" id="KW-0812">Transmembrane</keyword>
<proteinExistence type="predicted"/>
<evidence type="ECO:0000313" key="3">
    <source>
        <dbReference type="EMBL" id="QDT60016.1"/>
    </source>
</evidence>
<feature type="compositionally biased region" description="Acidic residues" evidence="1">
    <location>
        <begin position="224"/>
        <end position="274"/>
    </location>
</feature>
<keyword evidence="2" id="KW-1133">Transmembrane helix</keyword>
<name>A0A517SV60_9BACT</name>
<gene>
    <name evidence="3" type="ORF">SV7mr_25320</name>
</gene>
<evidence type="ECO:0000256" key="2">
    <source>
        <dbReference type="SAM" id="Phobius"/>
    </source>
</evidence>
<reference evidence="3 4" key="1">
    <citation type="submission" date="2019-02" db="EMBL/GenBank/DDBJ databases">
        <title>Deep-cultivation of Planctomycetes and their phenomic and genomic characterization uncovers novel biology.</title>
        <authorList>
            <person name="Wiegand S."/>
            <person name="Jogler M."/>
            <person name="Boedeker C."/>
            <person name="Pinto D."/>
            <person name="Vollmers J."/>
            <person name="Rivas-Marin E."/>
            <person name="Kohn T."/>
            <person name="Peeters S.H."/>
            <person name="Heuer A."/>
            <person name="Rast P."/>
            <person name="Oberbeckmann S."/>
            <person name="Bunk B."/>
            <person name="Jeske O."/>
            <person name="Meyerdierks A."/>
            <person name="Storesund J.E."/>
            <person name="Kallscheuer N."/>
            <person name="Luecker S."/>
            <person name="Lage O.M."/>
            <person name="Pohl T."/>
            <person name="Merkel B.J."/>
            <person name="Hornburger P."/>
            <person name="Mueller R.-W."/>
            <person name="Bruemmer F."/>
            <person name="Labrenz M."/>
            <person name="Spormann A.M."/>
            <person name="Op den Camp H."/>
            <person name="Overmann J."/>
            <person name="Amann R."/>
            <person name="Jetten M.S.M."/>
            <person name="Mascher T."/>
            <person name="Medema M.H."/>
            <person name="Devos D.P."/>
            <person name="Kaster A.-K."/>
            <person name="Ovreas L."/>
            <person name="Rohde M."/>
            <person name="Galperin M.Y."/>
            <person name="Jogler C."/>
        </authorList>
    </citation>
    <scope>NUCLEOTIDE SEQUENCE [LARGE SCALE GENOMIC DNA]</scope>
    <source>
        <strain evidence="3 4">SV_7m_r</strain>
    </source>
</reference>
<feature type="region of interest" description="Disordered" evidence="1">
    <location>
        <begin position="223"/>
        <end position="280"/>
    </location>
</feature>
<dbReference type="Proteomes" id="UP000315003">
    <property type="component" value="Chromosome"/>
</dbReference>
<dbReference type="AlphaFoldDB" id="A0A517SV60"/>
<evidence type="ECO:0000256" key="1">
    <source>
        <dbReference type="SAM" id="MobiDB-lite"/>
    </source>
</evidence>
<feature type="transmembrane region" description="Helical" evidence="2">
    <location>
        <begin position="16"/>
        <end position="42"/>
    </location>
</feature>
<keyword evidence="2" id="KW-0472">Membrane</keyword>
<protein>
    <submittedName>
        <fullName evidence="3">Uncharacterized protein</fullName>
    </submittedName>
</protein>
<dbReference type="OrthoDB" id="258272at2"/>
<keyword evidence="4" id="KW-1185">Reference proteome</keyword>
<dbReference type="EMBL" id="CP036272">
    <property type="protein sequence ID" value="QDT60016.1"/>
    <property type="molecule type" value="Genomic_DNA"/>
</dbReference>
<accession>A0A517SV60</accession>
<organism evidence="3 4">
    <name type="scientific">Stieleria bergensis</name>
    <dbReference type="NCBI Taxonomy" id="2528025"/>
    <lineage>
        <taxon>Bacteria</taxon>
        <taxon>Pseudomonadati</taxon>
        <taxon>Planctomycetota</taxon>
        <taxon>Planctomycetia</taxon>
        <taxon>Pirellulales</taxon>
        <taxon>Pirellulaceae</taxon>
        <taxon>Stieleria</taxon>
    </lineage>
</organism>
<evidence type="ECO:0000313" key="4">
    <source>
        <dbReference type="Proteomes" id="UP000315003"/>
    </source>
</evidence>
<dbReference type="RefSeq" id="WP_145272240.1">
    <property type="nucleotide sequence ID" value="NZ_CP036272.1"/>
</dbReference>